<dbReference type="InterPro" id="IPR050450">
    <property type="entry name" value="COX15/CtaA_HemeA_synthase"/>
</dbReference>
<evidence type="ECO:0000313" key="14">
    <source>
        <dbReference type="Proteomes" id="UP001139559"/>
    </source>
</evidence>
<evidence type="ECO:0000256" key="3">
    <source>
        <dbReference type="ARBA" id="ARBA00022692"/>
    </source>
</evidence>
<feature type="transmembrane region" description="Helical" evidence="12">
    <location>
        <begin position="73"/>
        <end position="93"/>
    </location>
</feature>
<evidence type="ECO:0000256" key="5">
    <source>
        <dbReference type="ARBA" id="ARBA00022989"/>
    </source>
</evidence>
<sequence>MKLVILVRITLILTVFVILMGVYTRLSDAGLGCPDWPGCYGQLIVPSGDEISNANAAFPERAVEPKKAWLEMIHRYLAGTLGLLIFAVSALSIKQKKMKPTLPILLSAVTVFQALLGMWTVTLKLLPIVVMGHLLGGFTILAGLSIMSWRLNHLREPIDHLSIPSSIRTLAAMTFIIVVFQVILGGWTSSNYAALMCSRLPICEGDWMSQLNFSAAFDFLQAGYSNYEFGVLDYDARMTIHVSHRIGAIVATLAVLALAYQCISSFEPQLNGVGWRLLFVLLLQIALGVSNVLFYLPLGIAVAHNLGAALLLITVLHANFLLWQPNKEIALGKESTQ</sequence>
<dbReference type="PANTHER" id="PTHR35457">
    <property type="entry name" value="HEME A SYNTHASE"/>
    <property type="match status" value="1"/>
</dbReference>
<feature type="transmembrane region" description="Helical" evidence="12">
    <location>
        <begin position="275"/>
        <end position="296"/>
    </location>
</feature>
<proteinExistence type="predicted"/>
<feature type="transmembrane region" description="Helical" evidence="12">
    <location>
        <begin position="125"/>
        <end position="149"/>
    </location>
</feature>
<name>A0A9X2BIE0_9VIBR</name>
<evidence type="ECO:0000256" key="10">
    <source>
        <dbReference type="ARBA" id="ARBA00023157"/>
    </source>
</evidence>
<dbReference type="Proteomes" id="UP001139559">
    <property type="component" value="Unassembled WGS sequence"/>
</dbReference>
<dbReference type="InterPro" id="IPR003780">
    <property type="entry name" value="COX15/CtaA_fam"/>
</dbReference>
<evidence type="ECO:0000256" key="9">
    <source>
        <dbReference type="ARBA" id="ARBA00023136"/>
    </source>
</evidence>
<keyword evidence="9 12" id="KW-0472">Membrane</keyword>
<keyword evidence="5 12" id="KW-1133">Transmembrane helix</keyword>
<feature type="transmembrane region" description="Helical" evidence="12">
    <location>
        <begin position="5"/>
        <end position="26"/>
    </location>
</feature>
<feature type="transmembrane region" description="Helical" evidence="12">
    <location>
        <begin position="302"/>
        <end position="323"/>
    </location>
</feature>
<dbReference type="RefSeq" id="WP_248009089.1">
    <property type="nucleotide sequence ID" value="NZ_JAJHVV010000007.1"/>
</dbReference>
<keyword evidence="7" id="KW-0408">Iron</keyword>
<dbReference type="GO" id="GO:0016020">
    <property type="term" value="C:membrane"/>
    <property type="evidence" value="ECO:0007669"/>
    <property type="project" value="UniProtKB-SubCell"/>
</dbReference>
<dbReference type="AlphaFoldDB" id="A0A9X2BIE0"/>
<keyword evidence="10" id="KW-1015">Disulfide bond</keyword>
<evidence type="ECO:0000313" key="13">
    <source>
        <dbReference type="EMBL" id="MCK6264005.1"/>
    </source>
</evidence>
<dbReference type="GO" id="GO:0046872">
    <property type="term" value="F:metal ion binding"/>
    <property type="evidence" value="ECO:0007669"/>
    <property type="project" value="UniProtKB-KW"/>
</dbReference>
<dbReference type="GO" id="GO:0016491">
    <property type="term" value="F:oxidoreductase activity"/>
    <property type="evidence" value="ECO:0007669"/>
    <property type="project" value="UniProtKB-KW"/>
</dbReference>
<protein>
    <submittedName>
        <fullName evidence="13">COX15/CtaA family protein</fullName>
    </submittedName>
</protein>
<keyword evidence="3 12" id="KW-0812">Transmembrane</keyword>
<evidence type="ECO:0000256" key="12">
    <source>
        <dbReference type="SAM" id="Phobius"/>
    </source>
</evidence>
<gene>
    <name evidence="13" type="ORF">KP803_12060</name>
</gene>
<evidence type="ECO:0000256" key="2">
    <source>
        <dbReference type="ARBA" id="ARBA00022475"/>
    </source>
</evidence>
<keyword evidence="14" id="KW-1185">Reference proteome</keyword>
<feature type="transmembrane region" description="Helical" evidence="12">
    <location>
        <begin position="170"/>
        <end position="188"/>
    </location>
</feature>
<evidence type="ECO:0000256" key="7">
    <source>
        <dbReference type="ARBA" id="ARBA00023004"/>
    </source>
</evidence>
<evidence type="ECO:0000256" key="4">
    <source>
        <dbReference type="ARBA" id="ARBA00022723"/>
    </source>
</evidence>
<dbReference type="EMBL" id="JAJHVV010000007">
    <property type="protein sequence ID" value="MCK6264005.1"/>
    <property type="molecule type" value="Genomic_DNA"/>
</dbReference>
<dbReference type="Pfam" id="PF02628">
    <property type="entry name" value="COX15-CtaA"/>
    <property type="match status" value="1"/>
</dbReference>
<organism evidence="13 14">
    <name type="scientific">Vibrio amylolyticus</name>
    <dbReference type="NCBI Taxonomy" id="2847292"/>
    <lineage>
        <taxon>Bacteria</taxon>
        <taxon>Pseudomonadati</taxon>
        <taxon>Pseudomonadota</taxon>
        <taxon>Gammaproteobacteria</taxon>
        <taxon>Vibrionales</taxon>
        <taxon>Vibrionaceae</taxon>
        <taxon>Vibrio</taxon>
    </lineage>
</organism>
<comment type="caution">
    <text evidence="13">The sequence shown here is derived from an EMBL/GenBank/DDBJ whole genome shotgun (WGS) entry which is preliminary data.</text>
</comment>
<reference evidence="13" key="1">
    <citation type="submission" date="2021-11" db="EMBL/GenBank/DDBJ databases">
        <title>Vibrio ZSDE26 sp. nov. and Vibrio ZSDZ34 sp. nov., isolated from coastal seawater in Qingdao.</title>
        <authorList>
            <person name="Zhang P."/>
        </authorList>
    </citation>
    <scope>NUCLEOTIDE SEQUENCE</scope>
    <source>
        <strain evidence="13">ZSDE26</strain>
    </source>
</reference>
<comment type="subcellular location">
    <subcellularLocation>
        <location evidence="1">Membrane</location>
        <topology evidence="1">Multi-pass membrane protein</topology>
    </subcellularLocation>
</comment>
<feature type="transmembrane region" description="Helical" evidence="12">
    <location>
        <begin position="100"/>
        <end position="119"/>
    </location>
</feature>
<evidence type="ECO:0000256" key="6">
    <source>
        <dbReference type="ARBA" id="ARBA00023002"/>
    </source>
</evidence>
<dbReference type="PANTHER" id="PTHR35457:SF1">
    <property type="entry name" value="HEME A SYNTHASE"/>
    <property type="match status" value="1"/>
</dbReference>
<dbReference type="GO" id="GO:0006784">
    <property type="term" value="P:heme A biosynthetic process"/>
    <property type="evidence" value="ECO:0007669"/>
    <property type="project" value="InterPro"/>
</dbReference>
<evidence type="ECO:0000256" key="8">
    <source>
        <dbReference type="ARBA" id="ARBA00023133"/>
    </source>
</evidence>
<comment type="pathway">
    <text evidence="11">Porphyrin-containing compound metabolism.</text>
</comment>
<keyword evidence="2" id="KW-1003">Cell membrane</keyword>
<keyword evidence="4" id="KW-0479">Metal-binding</keyword>
<keyword evidence="6" id="KW-0560">Oxidoreductase</keyword>
<accession>A0A9X2BIE0</accession>
<feature type="transmembrane region" description="Helical" evidence="12">
    <location>
        <begin position="242"/>
        <end position="263"/>
    </location>
</feature>
<keyword evidence="8" id="KW-0350">Heme biosynthesis</keyword>
<evidence type="ECO:0000256" key="1">
    <source>
        <dbReference type="ARBA" id="ARBA00004141"/>
    </source>
</evidence>
<evidence type="ECO:0000256" key="11">
    <source>
        <dbReference type="ARBA" id="ARBA00023444"/>
    </source>
</evidence>